<dbReference type="GO" id="GO:0005886">
    <property type="term" value="C:plasma membrane"/>
    <property type="evidence" value="ECO:0007669"/>
    <property type="project" value="UniProtKB-SubCell"/>
</dbReference>
<keyword evidence="4 6" id="KW-1133">Transmembrane helix</keyword>
<keyword evidence="3 6" id="KW-0812">Transmembrane</keyword>
<dbReference type="PANTHER" id="PTHR35007:SF2">
    <property type="entry name" value="PILUS ASSEMBLE PROTEIN"/>
    <property type="match status" value="1"/>
</dbReference>
<feature type="transmembrane region" description="Helical" evidence="6">
    <location>
        <begin position="98"/>
        <end position="117"/>
    </location>
</feature>
<dbReference type="EMBL" id="CAFBMO010000090">
    <property type="protein sequence ID" value="CAB4917708.1"/>
    <property type="molecule type" value="Genomic_DNA"/>
</dbReference>
<evidence type="ECO:0000256" key="3">
    <source>
        <dbReference type="ARBA" id="ARBA00022692"/>
    </source>
</evidence>
<reference evidence="10" key="1">
    <citation type="submission" date="2020-05" db="EMBL/GenBank/DDBJ databases">
        <authorList>
            <person name="Chiriac C."/>
            <person name="Salcher M."/>
            <person name="Ghai R."/>
            <person name="Kavagutti S V."/>
        </authorList>
    </citation>
    <scope>NUCLEOTIDE SEQUENCE</scope>
</reference>
<feature type="domain" description="Type II secretion system protein GspF" evidence="7">
    <location>
        <begin position="164"/>
        <end position="288"/>
    </location>
</feature>
<feature type="transmembrane region" description="Helical" evidence="6">
    <location>
        <begin position="6"/>
        <end position="25"/>
    </location>
</feature>
<evidence type="ECO:0000313" key="10">
    <source>
        <dbReference type="EMBL" id="CAB4917708.1"/>
    </source>
</evidence>
<organism evidence="10">
    <name type="scientific">freshwater metagenome</name>
    <dbReference type="NCBI Taxonomy" id="449393"/>
    <lineage>
        <taxon>unclassified sequences</taxon>
        <taxon>metagenomes</taxon>
        <taxon>ecological metagenomes</taxon>
    </lineage>
</organism>
<evidence type="ECO:0000313" key="9">
    <source>
        <dbReference type="EMBL" id="CAB4660703.1"/>
    </source>
</evidence>
<proteinExistence type="predicted"/>
<comment type="subcellular location">
    <subcellularLocation>
        <location evidence="1">Cell membrane</location>
        <topology evidence="1">Multi-pass membrane protein</topology>
    </subcellularLocation>
</comment>
<dbReference type="AlphaFoldDB" id="A0A6J7HES6"/>
<dbReference type="InterPro" id="IPR018076">
    <property type="entry name" value="T2SS_GspF_dom"/>
</dbReference>
<evidence type="ECO:0000256" key="1">
    <source>
        <dbReference type="ARBA" id="ARBA00004651"/>
    </source>
</evidence>
<accession>A0A6J7HES6</accession>
<sequence>MNPGGSGALLGLFASLGVLILVSGLSRTRKPSLLEQISPYIPPSSQMRVLHRRRPGQLDLVVELIAPLLPKKSNSRKLEERLARAGKSSIDSYRIEQALAVGFGAAAGLLLSFFALASGSSPLIVLVLVAVGAVMGGLYWDQRLSREIAQRGKRIAQQLPAVAELLAFAVAAGESPVVAIERVSHTMGGELAAEFAYALAEIRGGLSIESALRGVSDRAGNSDVERFIDGVLLAIDRGTPLAEVLRSQAADARAVDRRHLLELAGKKDVAMLIPVVFFILPTVVLVALFPGIQGLKLMVS</sequence>
<dbReference type="EMBL" id="CAEZWR010000045">
    <property type="protein sequence ID" value="CAB4660703.1"/>
    <property type="molecule type" value="Genomic_DNA"/>
</dbReference>
<keyword evidence="2" id="KW-1003">Cell membrane</keyword>
<evidence type="ECO:0000256" key="4">
    <source>
        <dbReference type="ARBA" id="ARBA00022989"/>
    </source>
</evidence>
<evidence type="ECO:0000256" key="5">
    <source>
        <dbReference type="ARBA" id="ARBA00023136"/>
    </source>
</evidence>
<evidence type="ECO:0000256" key="6">
    <source>
        <dbReference type="SAM" id="Phobius"/>
    </source>
</evidence>
<protein>
    <submittedName>
        <fullName evidence="10">Unannotated protein</fullName>
    </submittedName>
</protein>
<dbReference type="PANTHER" id="PTHR35007">
    <property type="entry name" value="INTEGRAL MEMBRANE PROTEIN-RELATED"/>
    <property type="match status" value="1"/>
</dbReference>
<evidence type="ECO:0000313" key="8">
    <source>
        <dbReference type="EMBL" id="CAB4620103.1"/>
    </source>
</evidence>
<feature type="transmembrane region" description="Helical" evidence="6">
    <location>
        <begin position="269"/>
        <end position="292"/>
    </location>
</feature>
<name>A0A6J7HES6_9ZZZZ</name>
<evidence type="ECO:0000256" key="2">
    <source>
        <dbReference type="ARBA" id="ARBA00022475"/>
    </source>
</evidence>
<feature type="transmembrane region" description="Helical" evidence="6">
    <location>
        <begin position="123"/>
        <end position="140"/>
    </location>
</feature>
<evidence type="ECO:0000259" key="7">
    <source>
        <dbReference type="Pfam" id="PF00482"/>
    </source>
</evidence>
<gene>
    <name evidence="8" type="ORF">UFOPK1908_00704</name>
    <name evidence="9" type="ORF">UFOPK2282_00519</name>
    <name evidence="10" type="ORF">UFOPK3576_01514</name>
</gene>
<dbReference type="Pfam" id="PF00482">
    <property type="entry name" value="T2SSF"/>
    <property type="match status" value="1"/>
</dbReference>
<keyword evidence="5 6" id="KW-0472">Membrane</keyword>
<dbReference type="EMBL" id="CAEZVB010000025">
    <property type="protein sequence ID" value="CAB4620103.1"/>
    <property type="molecule type" value="Genomic_DNA"/>
</dbReference>